<dbReference type="AlphaFoldDB" id="A0AAW9EVR9"/>
<comment type="caution">
    <text evidence="1">The sequence shown here is derived from an EMBL/GenBank/DDBJ whole genome shotgun (WGS) entry which is preliminary data.</text>
</comment>
<gene>
    <name evidence="1" type="ORF">SJS77_08455</name>
</gene>
<evidence type="ECO:0000313" key="1">
    <source>
        <dbReference type="EMBL" id="MDX7720508.1"/>
    </source>
</evidence>
<reference evidence="1" key="1">
    <citation type="submission" date="2023-11" db="EMBL/GenBank/DDBJ databases">
        <title>WGS of Aeromonas in Northern Israel.</title>
        <authorList>
            <person name="Hershko Y."/>
        </authorList>
    </citation>
    <scope>NUCLEOTIDE SEQUENCE</scope>
    <source>
        <strain evidence="1">77416</strain>
    </source>
</reference>
<evidence type="ECO:0000313" key="2">
    <source>
        <dbReference type="Proteomes" id="UP001277183"/>
    </source>
</evidence>
<proteinExistence type="predicted"/>
<name>A0AAW9EVR9_AERCA</name>
<sequence length="195" mass="20935">MRIEAIKFDMGSRYSTPASMIPALDKHMAKAEALIGQAAERMNGELVALREKLLKEIPMPDHAAYRAELEKAREAAQERLESGIAAASGSISEIDQLRAVTALQTKLIGGASLEQLLSELGSYRELNSLALLAEQLERADIAGEARAKAIDIATGGAAREIDQLSGCLRNLGDAEGNYLALWKMMLGQLGKGAEE</sequence>
<dbReference type="RefSeq" id="WP_319886602.1">
    <property type="nucleotide sequence ID" value="NZ_JAWZVU010000053.1"/>
</dbReference>
<organism evidence="1 2">
    <name type="scientific">Aeromonas caviae</name>
    <name type="common">Aeromonas punctata</name>
    <dbReference type="NCBI Taxonomy" id="648"/>
    <lineage>
        <taxon>Bacteria</taxon>
        <taxon>Pseudomonadati</taxon>
        <taxon>Pseudomonadota</taxon>
        <taxon>Gammaproteobacteria</taxon>
        <taxon>Aeromonadales</taxon>
        <taxon>Aeromonadaceae</taxon>
        <taxon>Aeromonas</taxon>
    </lineage>
</organism>
<protein>
    <submittedName>
        <fullName evidence="1">Uncharacterized protein</fullName>
    </submittedName>
</protein>
<accession>A0AAW9EVR9</accession>
<dbReference type="EMBL" id="JAWZVU010000053">
    <property type="protein sequence ID" value="MDX7720508.1"/>
    <property type="molecule type" value="Genomic_DNA"/>
</dbReference>
<dbReference type="Proteomes" id="UP001277183">
    <property type="component" value="Unassembled WGS sequence"/>
</dbReference>